<evidence type="ECO:0000313" key="3">
    <source>
        <dbReference type="Proteomes" id="UP000314294"/>
    </source>
</evidence>
<evidence type="ECO:0000313" key="2">
    <source>
        <dbReference type="EMBL" id="TNN86276.1"/>
    </source>
</evidence>
<dbReference type="Proteomes" id="UP000314294">
    <property type="component" value="Unassembled WGS sequence"/>
</dbReference>
<evidence type="ECO:0000256" key="1">
    <source>
        <dbReference type="SAM" id="MobiDB-lite"/>
    </source>
</evidence>
<gene>
    <name evidence="2" type="ORF">EYF80_003361</name>
</gene>
<sequence length="370" mass="41472">MEVNQPEQMEAKGVKEEDWEDSGFQHSLGHCTDGQLHGSRDLIGLRSVFQQQGDDVRVALLRRLVQRGVAQLQTQRGGCSDTDTLTSACLEMSRATMSERPSCEARWRGVMPWRDSTLGVAPFCSRQLATSIWFCLAAMCREKELGHVHFPILRGHVEGTSNKIRMVWMWPSRAEMCKGVWPAVVAESGLALCSRSILTSSLWPMRAAQSRLRGSYLSPSVRLRRVLQQELSHFTVSCSGGHVEGGRSLGVTQRLTSVTASREAECLSSRSMDRMWFFLQAIWRVNLFSDLGERLYLAENISVRIVLQEHGGGARVIVPCGDVQRWEADLALRAVVDEQCHYVFVALLEGYRQGGEAVLKEYSRAGRGER</sequence>
<dbReference type="AlphaFoldDB" id="A0A4Z2J7V8"/>
<organism evidence="2 3">
    <name type="scientific">Liparis tanakae</name>
    <name type="common">Tanaka's snailfish</name>
    <dbReference type="NCBI Taxonomy" id="230148"/>
    <lineage>
        <taxon>Eukaryota</taxon>
        <taxon>Metazoa</taxon>
        <taxon>Chordata</taxon>
        <taxon>Craniata</taxon>
        <taxon>Vertebrata</taxon>
        <taxon>Euteleostomi</taxon>
        <taxon>Actinopterygii</taxon>
        <taxon>Neopterygii</taxon>
        <taxon>Teleostei</taxon>
        <taxon>Neoteleostei</taxon>
        <taxon>Acanthomorphata</taxon>
        <taxon>Eupercaria</taxon>
        <taxon>Perciformes</taxon>
        <taxon>Cottioidei</taxon>
        <taxon>Cottales</taxon>
        <taxon>Liparidae</taxon>
        <taxon>Liparis</taxon>
    </lineage>
</organism>
<reference evidence="2 3" key="1">
    <citation type="submission" date="2019-03" db="EMBL/GenBank/DDBJ databases">
        <title>First draft genome of Liparis tanakae, snailfish: a comprehensive survey of snailfish specific genes.</title>
        <authorList>
            <person name="Kim W."/>
            <person name="Song I."/>
            <person name="Jeong J.-H."/>
            <person name="Kim D."/>
            <person name="Kim S."/>
            <person name="Ryu S."/>
            <person name="Song J.Y."/>
            <person name="Lee S.K."/>
        </authorList>
    </citation>
    <scope>NUCLEOTIDE SEQUENCE [LARGE SCALE GENOMIC DNA]</scope>
    <source>
        <tissue evidence="2">Muscle</tissue>
    </source>
</reference>
<name>A0A4Z2J7V8_9TELE</name>
<proteinExistence type="predicted"/>
<feature type="region of interest" description="Disordered" evidence="1">
    <location>
        <begin position="1"/>
        <end position="20"/>
    </location>
</feature>
<protein>
    <submittedName>
        <fullName evidence="2">Uncharacterized protein</fullName>
    </submittedName>
</protein>
<dbReference type="EMBL" id="SRLO01000016">
    <property type="protein sequence ID" value="TNN86276.1"/>
    <property type="molecule type" value="Genomic_DNA"/>
</dbReference>
<keyword evidence="3" id="KW-1185">Reference proteome</keyword>
<accession>A0A4Z2J7V8</accession>
<comment type="caution">
    <text evidence="2">The sequence shown here is derived from an EMBL/GenBank/DDBJ whole genome shotgun (WGS) entry which is preliminary data.</text>
</comment>